<dbReference type="PANTHER" id="PTHR46825">
    <property type="entry name" value="D-ALANYL-D-ALANINE-CARBOXYPEPTIDASE/ENDOPEPTIDASE AMPH"/>
    <property type="match status" value="1"/>
</dbReference>
<dbReference type="Pfam" id="PF00144">
    <property type="entry name" value="Beta-lactamase"/>
    <property type="match status" value="1"/>
</dbReference>
<keyword evidence="2" id="KW-0378">Hydrolase</keyword>
<accession>A0A3B7MGS1</accession>
<dbReference type="KEGG" id="pseg:D3H65_06080"/>
<evidence type="ECO:0000313" key="2">
    <source>
        <dbReference type="EMBL" id="AXY73574.1"/>
    </source>
</evidence>
<dbReference type="OrthoDB" id="9793489at2"/>
<gene>
    <name evidence="2" type="ORF">D3H65_06080</name>
</gene>
<dbReference type="PANTHER" id="PTHR46825:SF9">
    <property type="entry name" value="BETA-LACTAMASE-RELATED DOMAIN-CONTAINING PROTEIN"/>
    <property type="match status" value="1"/>
</dbReference>
<dbReference type="EMBL" id="CP032157">
    <property type="protein sequence ID" value="AXY73574.1"/>
    <property type="molecule type" value="Genomic_DNA"/>
</dbReference>
<dbReference type="SUPFAM" id="SSF56601">
    <property type="entry name" value="beta-lactamase/transpeptidase-like"/>
    <property type="match status" value="1"/>
</dbReference>
<dbReference type="InterPro" id="IPR001466">
    <property type="entry name" value="Beta-lactam-related"/>
</dbReference>
<dbReference type="RefSeq" id="WP_119049412.1">
    <property type="nucleotide sequence ID" value="NZ_CP032157.1"/>
</dbReference>
<organism evidence="2 3">
    <name type="scientific">Paraflavitalea soli</name>
    <dbReference type="NCBI Taxonomy" id="2315862"/>
    <lineage>
        <taxon>Bacteria</taxon>
        <taxon>Pseudomonadati</taxon>
        <taxon>Bacteroidota</taxon>
        <taxon>Chitinophagia</taxon>
        <taxon>Chitinophagales</taxon>
        <taxon>Chitinophagaceae</taxon>
        <taxon>Paraflavitalea</taxon>
    </lineage>
</organism>
<dbReference type="GO" id="GO:0016787">
    <property type="term" value="F:hydrolase activity"/>
    <property type="evidence" value="ECO:0007669"/>
    <property type="project" value="UniProtKB-KW"/>
</dbReference>
<proteinExistence type="predicted"/>
<keyword evidence="3" id="KW-1185">Reference proteome</keyword>
<name>A0A3B7MGS1_9BACT</name>
<dbReference type="InterPro" id="IPR050491">
    <property type="entry name" value="AmpC-like"/>
</dbReference>
<dbReference type="AlphaFoldDB" id="A0A3B7MGS1"/>
<feature type="domain" description="Beta-lactamase-related" evidence="1">
    <location>
        <begin position="39"/>
        <end position="340"/>
    </location>
</feature>
<dbReference type="Gene3D" id="3.40.710.10">
    <property type="entry name" value="DD-peptidase/beta-lactamase superfamily"/>
    <property type="match status" value="1"/>
</dbReference>
<protein>
    <submittedName>
        <fullName evidence="2">Class A beta-lactamase-related serine hydrolase</fullName>
    </submittedName>
</protein>
<reference evidence="2 3" key="1">
    <citation type="submission" date="2018-09" db="EMBL/GenBank/DDBJ databases">
        <title>Genome sequencing of strain 6GH32-13.</title>
        <authorList>
            <person name="Weon H.-Y."/>
            <person name="Heo J."/>
            <person name="Kwon S.-W."/>
        </authorList>
    </citation>
    <scope>NUCLEOTIDE SEQUENCE [LARGE SCALE GENOMIC DNA]</scope>
    <source>
        <strain evidence="2 3">5GH32-13</strain>
    </source>
</reference>
<dbReference type="Proteomes" id="UP000263900">
    <property type="component" value="Chromosome"/>
</dbReference>
<evidence type="ECO:0000313" key="3">
    <source>
        <dbReference type="Proteomes" id="UP000263900"/>
    </source>
</evidence>
<sequence length="372" mass="40635">MQVAPKIFRLLLFIHLCCCFLLLLNGPLYAQKGIEEKIDKIILKAMTEEEFPGMAVAVIQDNKVLFKKTYGLRARSGKEKVDEQTIFSIGSVSKAFTAVGLMQLVQEGKIALEDPVKKHLKQLPEAWGNITVQQFMTHTSGIPDVKGEKDGSSFEATVKKAGKLPMAFAAGKKQQYNNFNYAILGKLMEAVTGKSYLDYMTQSIFAPLQMNRTGVKPRASNVAMGHLEKKGQWKEVVSHFEPGDYGLPSGGLQTTLSDFIKLSQGINGNTLLRPKNTNAMWVPYSTKLSNTPGWHSRMAGAAIVVHKGGGGTGIGSVCDYKIVPSQKLYVIVMTNKAGNKLSPAAITDDILFKCFHIPPDTKGPDAGEGNEH</sequence>
<dbReference type="InterPro" id="IPR012338">
    <property type="entry name" value="Beta-lactam/transpept-like"/>
</dbReference>
<evidence type="ECO:0000259" key="1">
    <source>
        <dbReference type="Pfam" id="PF00144"/>
    </source>
</evidence>